<evidence type="ECO:0000313" key="1">
    <source>
        <dbReference type="EMBL" id="GAG03558.1"/>
    </source>
</evidence>
<gene>
    <name evidence="1" type="ORF">S01H1_34425</name>
</gene>
<proteinExistence type="predicted"/>
<accession>X0UTD6</accession>
<protein>
    <submittedName>
        <fullName evidence="1">Uncharacterized protein</fullName>
    </submittedName>
</protein>
<reference evidence="1" key="1">
    <citation type="journal article" date="2014" name="Front. Microbiol.">
        <title>High frequency of phylogenetically diverse reductive dehalogenase-homologous genes in deep subseafloor sedimentary metagenomes.</title>
        <authorList>
            <person name="Kawai M."/>
            <person name="Futagami T."/>
            <person name="Toyoda A."/>
            <person name="Takaki Y."/>
            <person name="Nishi S."/>
            <person name="Hori S."/>
            <person name="Arai W."/>
            <person name="Tsubouchi T."/>
            <person name="Morono Y."/>
            <person name="Uchiyama I."/>
            <person name="Ito T."/>
            <person name="Fujiyama A."/>
            <person name="Inagaki F."/>
            <person name="Takami H."/>
        </authorList>
    </citation>
    <scope>NUCLEOTIDE SEQUENCE</scope>
    <source>
        <strain evidence="1">Expedition CK06-06</strain>
    </source>
</reference>
<feature type="non-terminal residue" evidence="1">
    <location>
        <position position="247"/>
    </location>
</feature>
<dbReference type="EMBL" id="BARS01021434">
    <property type="protein sequence ID" value="GAG03558.1"/>
    <property type="molecule type" value="Genomic_DNA"/>
</dbReference>
<comment type="caution">
    <text evidence="1">The sequence shown here is derived from an EMBL/GenBank/DDBJ whole genome shotgun (WGS) entry which is preliminary data.</text>
</comment>
<organism evidence="1">
    <name type="scientific">marine sediment metagenome</name>
    <dbReference type="NCBI Taxonomy" id="412755"/>
    <lineage>
        <taxon>unclassified sequences</taxon>
        <taxon>metagenomes</taxon>
        <taxon>ecological metagenomes</taxon>
    </lineage>
</organism>
<name>X0UTD6_9ZZZZ</name>
<dbReference type="AlphaFoldDB" id="X0UTD6"/>
<sequence length="247" mass="27666">MLTFYDIVVSNRITNVSPLSNSEKETLLAGLTNPYSAESYKARQNSNTVAKENRPILHQNIIDNPDLMIKAQARLMAHIAIKTKNLASSTLFGYSRGQAYAYSTYTESVRRCQAAEDSKYVEEGTTYVTKIFGILGDPENGLDGDGRNVLQKGYKPNGFTMGYHGKTYPGGDEKLFNLFDPFNTFDANVSESDDYNIKVENIEDLPPLTDQTKYPYKVIYFPEDQYKPQGTDKGQIVLHHTVSGKSV</sequence>